<evidence type="ECO:0000313" key="4">
    <source>
        <dbReference type="Proteomes" id="UP000283509"/>
    </source>
</evidence>
<reference evidence="3 4" key="1">
    <citation type="submission" date="2018-04" db="EMBL/GenBank/DDBJ databases">
        <authorList>
            <person name="Zhang X."/>
            <person name="Yuan J."/>
            <person name="Li F."/>
            <person name="Xiang J."/>
        </authorList>
    </citation>
    <scope>NUCLEOTIDE SEQUENCE [LARGE SCALE GENOMIC DNA]</scope>
    <source>
        <tissue evidence="3">Muscle</tissue>
    </source>
</reference>
<feature type="region of interest" description="Disordered" evidence="1">
    <location>
        <begin position="136"/>
        <end position="199"/>
    </location>
</feature>
<feature type="transmembrane region" description="Helical" evidence="2">
    <location>
        <begin position="322"/>
        <end position="344"/>
    </location>
</feature>
<proteinExistence type="predicted"/>
<sequence>MAGSRRYRYISNNCAVVVVRESRWQPYGGWPRCEARSAIERFECGDRVGKRGNQPGRYDEDDGRGTPSPRMTLIESTEGFMSSHWKLRLAYWGVGARVCVGAAPATLDLHAIATPPDFYCPGRHYFADRAFPSPASQLPSALSPGQSSAAPPRRVSGGRASPRPLRRGLLSDAAGPVRSPRRPDAFRFNAPPHDNGLVDSRCRPFPHPTVVSSLSPPSLLSPSAPHATTSLLTPSPLLSPTPSPLLPSVLPLPPLLHLSPFKDYHRLNTLINAPSLPLSLPSFLISPLLFPSCSNLFLFLFLPSSLPSSFFFPPSLSYLLHFLLLSPFLPSFLYFPLFSFLLTLSPSPTSAAALFCPNFPILFPWSSFPSSILEFIAKFCRRRLFSPHPLPPTLPPPSPPTPFPSLAPPPNPFPS</sequence>
<comment type="caution">
    <text evidence="3">The sequence shown here is derived from an EMBL/GenBank/DDBJ whole genome shotgun (WGS) entry which is preliminary data.</text>
</comment>
<keyword evidence="2" id="KW-0472">Membrane</keyword>
<feature type="transmembrane region" description="Helical" evidence="2">
    <location>
        <begin position="283"/>
        <end position="302"/>
    </location>
</feature>
<keyword evidence="2" id="KW-1133">Transmembrane helix</keyword>
<keyword evidence="4" id="KW-1185">Reference proteome</keyword>
<accession>A0A423T0S0</accession>
<organism evidence="3 4">
    <name type="scientific">Penaeus vannamei</name>
    <name type="common">Whiteleg shrimp</name>
    <name type="synonym">Litopenaeus vannamei</name>
    <dbReference type="NCBI Taxonomy" id="6689"/>
    <lineage>
        <taxon>Eukaryota</taxon>
        <taxon>Metazoa</taxon>
        <taxon>Ecdysozoa</taxon>
        <taxon>Arthropoda</taxon>
        <taxon>Crustacea</taxon>
        <taxon>Multicrustacea</taxon>
        <taxon>Malacostraca</taxon>
        <taxon>Eumalacostraca</taxon>
        <taxon>Eucarida</taxon>
        <taxon>Decapoda</taxon>
        <taxon>Dendrobranchiata</taxon>
        <taxon>Penaeoidea</taxon>
        <taxon>Penaeidae</taxon>
        <taxon>Penaeus</taxon>
    </lineage>
</organism>
<dbReference type="Proteomes" id="UP000283509">
    <property type="component" value="Unassembled WGS sequence"/>
</dbReference>
<protein>
    <submittedName>
        <fullName evidence="3">Uncharacterized protein</fullName>
    </submittedName>
</protein>
<evidence type="ECO:0000256" key="2">
    <source>
        <dbReference type="SAM" id="Phobius"/>
    </source>
</evidence>
<gene>
    <name evidence="3" type="ORF">C7M84_011672</name>
</gene>
<dbReference type="EMBL" id="QCYY01002476">
    <property type="protein sequence ID" value="ROT70065.1"/>
    <property type="molecule type" value="Genomic_DNA"/>
</dbReference>
<reference evidence="3 4" key="2">
    <citation type="submission" date="2019-01" db="EMBL/GenBank/DDBJ databases">
        <title>The decoding of complex shrimp genome reveals the adaptation for benthos swimmer, frequently molting mechanism and breeding impact on genome.</title>
        <authorList>
            <person name="Sun Y."/>
            <person name="Gao Y."/>
            <person name="Yu Y."/>
        </authorList>
    </citation>
    <scope>NUCLEOTIDE SEQUENCE [LARGE SCALE GENOMIC DNA]</scope>
    <source>
        <tissue evidence="3">Muscle</tissue>
    </source>
</reference>
<evidence type="ECO:0000256" key="1">
    <source>
        <dbReference type="SAM" id="MobiDB-lite"/>
    </source>
</evidence>
<name>A0A423T0S0_PENVA</name>
<feature type="region of interest" description="Disordered" evidence="1">
    <location>
        <begin position="50"/>
        <end position="69"/>
    </location>
</feature>
<keyword evidence="2" id="KW-0812">Transmembrane</keyword>
<feature type="region of interest" description="Disordered" evidence="1">
    <location>
        <begin position="392"/>
        <end position="415"/>
    </location>
</feature>
<evidence type="ECO:0000313" key="3">
    <source>
        <dbReference type="EMBL" id="ROT70065.1"/>
    </source>
</evidence>
<dbReference type="AlphaFoldDB" id="A0A423T0S0"/>